<evidence type="ECO:0000256" key="16">
    <source>
        <dbReference type="SAM" id="SignalP"/>
    </source>
</evidence>
<evidence type="ECO:0000256" key="7">
    <source>
        <dbReference type="ARBA" id="ARBA00022729"/>
    </source>
</evidence>
<feature type="active site" description="Proton acceptor" evidence="13">
    <location>
        <position position="61"/>
    </location>
</feature>
<comment type="pathway">
    <text evidence="2">Cell wall biogenesis; peptidoglycan biosynthesis.</text>
</comment>
<dbReference type="Proteomes" id="UP001204814">
    <property type="component" value="Unassembled WGS sequence"/>
</dbReference>
<dbReference type="InterPro" id="IPR001967">
    <property type="entry name" value="Peptidase_S11_N"/>
</dbReference>
<keyword evidence="7 16" id="KW-0732">Signal</keyword>
<dbReference type="EMBL" id="PYLQ01000018">
    <property type="protein sequence ID" value="PST39489.1"/>
    <property type="molecule type" value="Genomic_DNA"/>
</dbReference>
<evidence type="ECO:0000313" key="21">
    <source>
        <dbReference type="Proteomes" id="UP000240974"/>
    </source>
</evidence>
<evidence type="ECO:0000259" key="17">
    <source>
        <dbReference type="SMART" id="SM00936"/>
    </source>
</evidence>
<protein>
    <recommendedName>
        <fullName evidence="4">serine-type D-Ala-D-Ala carboxypeptidase</fullName>
        <ecNumber evidence="4">3.4.16.4</ecNumber>
    </recommendedName>
</protein>
<keyword evidence="9" id="KW-0133">Cell shape</keyword>
<dbReference type="GO" id="GO:0009252">
    <property type="term" value="P:peptidoglycan biosynthetic process"/>
    <property type="evidence" value="ECO:0007669"/>
    <property type="project" value="UniProtKB-UniPathway"/>
</dbReference>
<dbReference type="Pfam" id="PF07943">
    <property type="entry name" value="PBP5_C"/>
    <property type="match status" value="1"/>
</dbReference>
<dbReference type="EMBL" id="AP024085">
    <property type="protein sequence ID" value="BCL58012.1"/>
    <property type="molecule type" value="Genomic_DNA"/>
</dbReference>
<reference evidence="19" key="3">
    <citation type="submission" date="2022-06" db="EMBL/GenBank/DDBJ databases">
        <title>Isolation of gut microbiota from human fecal samples.</title>
        <authorList>
            <person name="Pamer E.G."/>
            <person name="Barat B."/>
            <person name="Waligurski E."/>
            <person name="Medina S."/>
            <person name="Paddock L."/>
            <person name="Mostad J."/>
        </authorList>
    </citation>
    <scope>NUCLEOTIDE SEQUENCE</scope>
    <source>
        <strain evidence="19">DFI.6.24</strain>
    </source>
</reference>
<feature type="active site" description="Acyl-ester intermediate" evidence="13">
    <location>
        <position position="58"/>
    </location>
</feature>
<dbReference type="EC" id="3.4.16.4" evidence="4"/>
<dbReference type="Gene3D" id="3.40.710.10">
    <property type="entry name" value="DD-peptidase/beta-lactamase superfamily"/>
    <property type="match status" value="1"/>
</dbReference>
<accession>A0A2T3FW39</accession>
<dbReference type="KEGG" id="fit:Fi14EGH31_17240"/>
<dbReference type="InterPro" id="IPR012338">
    <property type="entry name" value="Beta-lactam/transpept-like"/>
</dbReference>
<dbReference type="SUPFAM" id="SSF56601">
    <property type="entry name" value="beta-lactamase/transpeptidase-like"/>
    <property type="match status" value="1"/>
</dbReference>
<reference evidence="18" key="2">
    <citation type="journal article" date="2020" name="Microbiol. Resour. Announc.">
        <title>Complete Genome Sequence of Faecalibacillus intestinalis JCM 34082, Isolated from Feces from a Healthy Japanese Female.</title>
        <authorList>
            <person name="Sakamoto M."/>
            <person name="Ikeyama N."/>
            <person name="Toyoda A."/>
            <person name="Murakami T."/>
            <person name="Mori H."/>
            <person name="Ohkuma M."/>
        </authorList>
    </citation>
    <scope>NUCLEOTIDE SEQUENCE</scope>
    <source>
        <strain evidence="18">14EGH31</strain>
    </source>
</reference>
<evidence type="ECO:0000256" key="5">
    <source>
        <dbReference type="ARBA" id="ARBA00022645"/>
    </source>
</evidence>
<evidence type="ECO:0000313" key="20">
    <source>
        <dbReference type="EMBL" id="PST39489.1"/>
    </source>
</evidence>
<dbReference type="PRINTS" id="PR00725">
    <property type="entry name" value="DADACBPTASE1"/>
</dbReference>
<dbReference type="GeneID" id="70580168"/>
<evidence type="ECO:0000313" key="18">
    <source>
        <dbReference type="EMBL" id="BCL58012.1"/>
    </source>
</evidence>
<dbReference type="PANTHER" id="PTHR21581:SF6">
    <property type="entry name" value="TRAFFICKING PROTEIN PARTICLE COMPLEX SUBUNIT 12"/>
    <property type="match status" value="1"/>
</dbReference>
<comment type="similarity">
    <text evidence="3 15">Belongs to the peptidase S11 family.</text>
</comment>
<dbReference type="AlphaFoldDB" id="A0A2T3FW39"/>
<feature type="binding site" evidence="14">
    <location>
        <position position="226"/>
    </location>
    <ligand>
        <name>substrate</name>
    </ligand>
</feature>
<evidence type="ECO:0000256" key="3">
    <source>
        <dbReference type="ARBA" id="ARBA00007164"/>
    </source>
</evidence>
<dbReference type="InterPro" id="IPR015956">
    <property type="entry name" value="Peniciliin-bd_prot_C_sf"/>
</dbReference>
<dbReference type="Proteomes" id="UP000240974">
    <property type="component" value="Unassembled WGS sequence"/>
</dbReference>
<keyword evidence="21" id="KW-1185">Reference proteome</keyword>
<evidence type="ECO:0000256" key="6">
    <source>
        <dbReference type="ARBA" id="ARBA00022670"/>
    </source>
</evidence>
<comment type="catalytic activity">
    <reaction evidence="12">
        <text>Preferential cleavage: (Ac)2-L-Lys-D-Ala-|-D-Ala. Also transpeptidation of peptidyl-alanyl moieties that are N-acyl substituents of D-alanine.</text>
        <dbReference type="EC" id="3.4.16.4"/>
    </reaction>
</comment>
<evidence type="ECO:0000256" key="9">
    <source>
        <dbReference type="ARBA" id="ARBA00022960"/>
    </source>
</evidence>
<keyword evidence="10" id="KW-0573">Peptidoglycan synthesis</keyword>
<keyword evidence="5 20" id="KW-0121">Carboxypeptidase</keyword>
<evidence type="ECO:0000256" key="11">
    <source>
        <dbReference type="ARBA" id="ARBA00023316"/>
    </source>
</evidence>
<comment type="function">
    <text evidence="1">Removes C-terminal D-alanyl residues from sugar-peptide cell wall precursors.</text>
</comment>
<dbReference type="Gene3D" id="2.60.410.10">
    <property type="entry name" value="D-Ala-D-Ala carboxypeptidase, C-terminal domain"/>
    <property type="match status" value="1"/>
</dbReference>
<evidence type="ECO:0000256" key="14">
    <source>
        <dbReference type="PIRSR" id="PIRSR618044-2"/>
    </source>
</evidence>
<feature type="chain" id="PRO_5044580510" description="serine-type D-Ala-D-Ala carboxypeptidase" evidence="16">
    <location>
        <begin position="25"/>
        <end position="380"/>
    </location>
</feature>
<evidence type="ECO:0000256" key="15">
    <source>
        <dbReference type="RuleBase" id="RU004016"/>
    </source>
</evidence>
<feature type="domain" description="Peptidase S11 D-Ala-D-Ala carboxypeptidase A C-terminal" evidence="17">
    <location>
        <begin position="276"/>
        <end position="365"/>
    </location>
</feature>
<evidence type="ECO:0000256" key="12">
    <source>
        <dbReference type="ARBA" id="ARBA00034000"/>
    </source>
</evidence>
<evidence type="ECO:0000256" key="2">
    <source>
        <dbReference type="ARBA" id="ARBA00004752"/>
    </source>
</evidence>
<evidence type="ECO:0000256" key="13">
    <source>
        <dbReference type="PIRSR" id="PIRSR618044-1"/>
    </source>
</evidence>
<proteinExistence type="inferred from homology"/>
<dbReference type="SUPFAM" id="SSF69189">
    <property type="entry name" value="Penicillin-binding protein associated domain"/>
    <property type="match status" value="1"/>
</dbReference>
<dbReference type="InterPro" id="IPR018044">
    <property type="entry name" value="Peptidase_S11"/>
</dbReference>
<reference evidence="20 21" key="1">
    <citation type="journal article" date="2019" name="Int. J. Syst. Evol. Microbiol.">
        <title>Faecalibacillus intestinalis gen. nov., sp. nov. and Faecalibacillus faecis sp. nov., isolated from human faeces.</title>
        <authorList>
            <person name="Seo B."/>
            <person name="Jeon K."/>
            <person name="Baek I."/>
            <person name="Lee Y.M."/>
            <person name="Baek K."/>
            <person name="Ko G."/>
        </authorList>
    </citation>
    <scope>NUCLEOTIDE SEQUENCE [LARGE SCALE GENOMIC DNA]</scope>
    <source>
        <strain evidence="20 21">SNUG30099</strain>
    </source>
</reference>
<evidence type="ECO:0000256" key="1">
    <source>
        <dbReference type="ARBA" id="ARBA00003217"/>
    </source>
</evidence>
<sequence>MLKKGLCLLIGIMMLFCQINVVHATNLASGAESAILIDANSQQVLYHKNETKRLYPASTTKIMTMILLFEAIKEKRINWNDTLSCSAYAASMGGSQVYLEENEKMSVNELFKCVAIASANDASVLIGEGIAGSHQEFVKMMNEKAKQLKLVNTHFKNCTGLHDVEHYTCAKDLATMGAYLIKIGGKKLFSVTSLYDSYIREKNHQKFWLVNTNKLLKQYQGVDGLKTGYTKEAGYCIVTTCKKDNLRLIGVLMNEDKPQTRNEDMKGLLNYGYSKYQQIKLYSKGEVLDTLKIKDLVDQEVKVITPKDIYYLNDRASKGEVKTKIKYNQIELPVFKNQEIGELVVKKQNKTIASYSLYLEKDVKKMNFLDKLLRVYKSLI</sequence>
<evidence type="ECO:0000256" key="4">
    <source>
        <dbReference type="ARBA" id="ARBA00012448"/>
    </source>
</evidence>
<dbReference type="RefSeq" id="WP_022000918.1">
    <property type="nucleotide sequence ID" value="NZ_AP024085.1"/>
</dbReference>
<dbReference type="GO" id="GO:0071555">
    <property type="term" value="P:cell wall organization"/>
    <property type="evidence" value="ECO:0007669"/>
    <property type="project" value="UniProtKB-KW"/>
</dbReference>
<evidence type="ECO:0000313" key="19">
    <source>
        <dbReference type="EMBL" id="MCQ5061252.1"/>
    </source>
</evidence>
<dbReference type="GO" id="GO:0008360">
    <property type="term" value="P:regulation of cell shape"/>
    <property type="evidence" value="ECO:0007669"/>
    <property type="project" value="UniProtKB-KW"/>
</dbReference>
<evidence type="ECO:0000256" key="8">
    <source>
        <dbReference type="ARBA" id="ARBA00022801"/>
    </source>
</evidence>
<dbReference type="Proteomes" id="UP000593842">
    <property type="component" value="Chromosome"/>
</dbReference>
<dbReference type="Pfam" id="PF00768">
    <property type="entry name" value="Peptidase_S11"/>
    <property type="match status" value="1"/>
</dbReference>
<evidence type="ECO:0000256" key="10">
    <source>
        <dbReference type="ARBA" id="ARBA00022984"/>
    </source>
</evidence>
<feature type="signal peptide" evidence="16">
    <location>
        <begin position="1"/>
        <end position="24"/>
    </location>
</feature>
<dbReference type="PANTHER" id="PTHR21581">
    <property type="entry name" value="D-ALANYL-D-ALANINE CARBOXYPEPTIDASE"/>
    <property type="match status" value="1"/>
</dbReference>
<feature type="active site" evidence="13">
    <location>
        <position position="118"/>
    </location>
</feature>
<dbReference type="UniPathway" id="UPA00219"/>
<gene>
    <name evidence="18" type="primary">dacF_1</name>
    <name evidence="20" type="ORF">C7U54_11115</name>
    <name evidence="18" type="ORF">Fi14EGH31_17240</name>
    <name evidence="19" type="ORF">NE542_05290</name>
</gene>
<dbReference type="InterPro" id="IPR012907">
    <property type="entry name" value="Peptidase_S11_C"/>
</dbReference>
<dbReference type="GO" id="GO:0009002">
    <property type="term" value="F:serine-type D-Ala-D-Ala carboxypeptidase activity"/>
    <property type="evidence" value="ECO:0007669"/>
    <property type="project" value="UniProtKB-EC"/>
</dbReference>
<dbReference type="SMART" id="SM00936">
    <property type="entry name" value="PBP5_C"/>
    <property type="match status" value="1"/>
</dbReference>
<dbReference type="InterPro" id="IPR037167">
    <property type="entry name" value="Peptidase_S11_C_sf"/>
</dbReference>
<dbReference type="EMBL" id="JANGBO010000002">
    <property type="protein sequence ID" value="MCQ5061252.1"/>
    <property type="molecule type" value="Genomic_DNA"/>
</dbReference>
<dbReference type="GO" id="GO:0006508">
    <property type="term" value="P:proteolysis"/>
    <property type="evidence" value="ECO:0007669"/>
    <property type="project" value="UniProtKB-KW"/>
</dbReference>
<keyword evidence="8" id="KW-0378">Hydrolase</keyword>
<keyword evidence="11" id="KW-0961">Cell wall biogenesis/degradation</keyword>
<keyword evidence="6" id="KW-0645">Protease</keyword>
<name>A0A2T3FW39_9FIRM</name>
<organism evidence="20 21">
    <name type="scientific">Faecalibacillus intestinalis</name>
    <dbReference type="NCBI Taxonomy" id="1982626"/>
    <lineage>
        <taxon>Bacteria</taxon>
        <taxon>Bacillati</taxon>
        <taxon>Bacillota</taxon>
        <taxon>Erysipelotrichia</taxon>
        <taxon>Erysipelotrichales</taxon>
        <taxon>Coprobacillaceae</taxon>
        <taxon>Faecalibacillus</taxon>
    </lineage>
</organism>